<comment type="caution">
    <text evidence="2">The sequence shown here is derived from an EMBL/GenBank/DDBJ whole genome shotgun (WGS) entry which is preliminary data.</text>
</comment>
<dbReference type="AlphaFoldDB" id="A0A8H6NZB3"/>
<gene>
    <name evidence="2" type="ORF">CMUS01_00423</name>
</gene>
<sequence>MRPPSGQPSDWCTKAGRPSAGEGCGSLPLLTALRSKSLMSLFDVEKERRFCAMGGEIVAFARLARDSAHHKPRILVSFSRDLTQSTSCMYTAVATRSLDIAASEVSQSDSRALVHALIDRLRASAFSAGVRQADGSDLRVLDESRDGPGQERRRCVYPVGTAAVVLWLVGPKARDMAICRFVRLLPWRTVVSSGDKPVATSLPPFVPHLLSTSCTKMKEGVANVSAGTDRAALPPGNHSREPWKAPDGALQKDHTRGSTPGHIGEQINPRPTVWRHDAVRRTAVPGELTLADGLAFCLCRGIVVPCYAVPLRSTVKQLLGLFPSRLARLVRRDVAPAGAAEKMPAQGRNGPTTSRDMDILGCSPQCAASMDRGGGGGGGGEMASTAHPPLSFLP</sequence>
<feature type="region of interest" description="Disordered" evidence="1">
    <location>
        <begin position="229"/>
        <end position="269"/>
    </location>
</feature>
<evidence type="ECO:0000313" key="2">
    <source>
        <dbReference type="EMBL" id="KAF6845180.1"/>
    </source>
</evidence>
<keyword evidence="3" id="KW-1185">Reference proteome</keyword>
<accession>A0A8H6NZB3</accession>
<dbReference type="EMBL" id="WIGM01000005">
    <property type="protein sequence ID" value="KAF6845180.1"/>
    <property type="molecule type" value="Genomic_DNA"/>
</dbReference>
<organism evidence="2 3">
    <name type="scientific">Colletotrichum musicola</name>
    <dbReference type="NCBI Taxonomy" id="2175873"/>
    <lineage>
        <taxon>Eukaryota</taxon>
        <taxon>Fungi</taxon>
        <taxon>Dikarya</taxon>
        <taxon>Ascomycota</taxon>
        <taxon>Pezizomycotina</taxon>
        <taxon>Sordariomycetes</taxon>
        <taxon>Hypocreomycetidae</taxon>
        <taxon>Glomerellales</taxon>
        <taxon>Glomerellaceae</taxon>
        <taxon>Colletotrichum</taxon>
        <taxon>Colletotrichum orchidearum species complex</taxon>
    </lineage>
</organism>
<feature type="region of interest" description="Disordered" evidence="1">
    <location>
        <begin position="337"/>
        <end position="358"/>
    </location>
</feature>
<reference evidence="2" key="1">
    <citation type="journal article" date="2020" name="Phytopathology">
        <title>Genome Sequence Resources of Colletotrichum truncatum, C. plurivorum, C. musicola, and C. sojae: Four Species Pathogenic to Soybean (Glycine max).</title>
        <authorList>
            <person name="Rogerio F."/>
            <person name="Boufleur T.R."/>
            <person name="Ciampi-Guillardi M."/>
            <person name="Sukno S.A."/>
            <person name="Thon M.R."/>
            <person name="Massola Junior N.S."/>
            <person name="Baroncelli R."/>
        </authorList>
    </citation>
    <scope>NUCLEOTIDE SEQUENCE</scope>
    <source>
        <strain evidence="2">LFN0074</strain>
    </source>
</reference>
<feature type="compositionally biased region" description="Basic and acidic residues" evidence="1">
    <location>
        <begin position="238"/>
        <end position="256"/>
    </location>
</feature>
<feature type="region of interest" description="Disordered" evidence="1">
    <location>
        <begin position="370"/>
        <end position="394"/>
    </location>
</feature>
<feature type="compositionally biased region" description="Gly residues" evidence="1">
    <location>
        <begin position="372"/>
        <end position="381"/>
    </location>
</feature>
<name>A0A8H6NZB3_9PEZI</name>
<evidence type="ECO:0000256" key="1">
    <source>
        <dbReference type="SAM" id="MobiDB-lite"/>
    </source>
</evidence>
<feature type="region of interest" description="Disordered" evidence="1">
    <location>
        <begin position="1"/>
        <end position="21"/>
    </location>
</feature>
<proteinExistence type="predicted"/>
<dbReference type="Proteomes" id="UP000639643">
    <property type="component" value="Unassembled WGS sequence"/>
</dbReference>
<evidence type="ECO:0000313" key="3">
    <source>
        <dbReference type="Proteomes" id="UP000639643"/>
    </source>
</evidence>
<protein>
    <submittedName>
        <fullName evidence="2">Uncharacterized protein</fullName>
    </submittedName>
</protein>